<dbReference type="InterPro" id="IPR024255">
    <property type="entry name" value="GerPB"/>
</dbReference>
<sequence>MNYFIQQSIVINTLKIGGISNSSVLQIGSAGIIKPASYLYNTGGFTESAPELSPSEPGLNIAEEETVFTPAVPLQSPRK</sequence>
<organism evidence="1 2">
    <name type="scientific">Niallia circulans</name>
    <name type="common">Bacillus circulans</name>
    <dbReference type="NCBI Taxonomy" id="1397"/>
    <lineage>
        <taxon>Bacteria</taxon>
        <taxon>Bacillati</taxon>
        <taxon>Bacillota</taxon>
        <taxon>Bacilli</taxon>
        <taxon>Bacillales</taxon>
        <taxon>Bacillaceae</taxon>
        <taxon>Niallia</taxon>
    </lineage>
</organism>
<evidence type="ECO:0000313" key="2">
    <source>
        <dbReference type="Proteomes" id="UP000216961"/>
    </source>
</evidence>
<evidence type="ECO:0000313" key="1">
    <source>
        <dbReference type="EMBL" id="PAD83389.1"/>
    </source>
</evidence>
<dbReference type="Proteomes" id="UP000216961">
    <property type="component" value="Unassembled WGS sequence"/>
</dbReference>
<reference evidence="1 2" key="1">
    <citation type="submission" date="2017-07" db="EMBL/GenBank/DDBJ databases">
        <title>Isolation and whole genome analysis of endospore-forming bacteria from heroin.</title>
        <authorList>
            <person name="Kalinowski J."/>
            <person name="Ahrens B."/>
            <person name="Al-Dilaimi A."/>
            <person name="Winkler A."/>
            <person name="Wibberg D."/>
            <person name="Schleenbecker U."/>
            <person name="Ruckert C."/>
            <person name="Wolfel R."/>
            <person name="Grass G."/>
        </authorList>
    </citation>
    <scope>NUCLEOTIDE SEQUENCE [LARGE SCALE GENOMIC DNA]</scope>
    <source>
        <strain evidence="1 2">7521-2</strain>
    </source>
</reference>
<protein>
    <submittedName>
        <fullName evidence="1">Spore gernimation protein</fullName>
    </submittedName>
</protein>
<dbReference type="RefSeq" id="WP_095330077.1">
    <property type="nucleotide sequence ID" value="NZ_CP026033.1"/>
</dbReference>
<dbReference type="AlphaFoldDB" id="A0AA91TT71"/>
<dbReference type="EMBL" id="NPBQ01000061">
    <property type="protein sequence ID" value="PAD83389.1"/>
    <property type="molecule type" value="Genomic_DNA"/>
</dbReference>
<accession>A0AA91TT71</accession>
<comment type="caution">
    <text evidence="1">The sequence shown here is derived from an EMBL/GenBank/DDBJ whole genome shotgun (WGS) entry which is preliminary data.</text>
</comment>
<name>A0AA91TT71_NIACI</name>
<gene>
    <name evidence="1" type="ORF">CHH57_09845</name>
</gene>
<proteinExistence type="predicted"/>
<dbReference type="Pfam" id="PF10803">
    <property type="entry name" value="GerPB"/>
    <property type="match status" value="1"/>
</dbReference>